<gene>
    <name evidence="11" type="primary">gntK</name>
    <name evidence="11" type="ORF">BN11_3600002</name>
</gene>
<evidence type="ECO:0000256" key="7">
    <source>
        <dbReference type="ARBA" id="ARBA00022840"/>
    </source>
</evidence>
<dbReference type="STRING" id="1193182.BN11_3600002"/>
<proteinExistence type="inferred from homology"/>
<comment type="similarity">
    <text evidence="2 10">Belongs to the gluconokinase GntK/GntV family.</text>
</comment>
<dbReference type="Proteomes" id="UP000035763">
    <property type="component" value="Unassembled WGS sequence"/>
</dbReference>
<dbReference type="RefSeq" id="WP_048699528.1">
    <property type="nucleotide sequence ID" value="NZ_HG764815.1"/>
</dbReference>
<organism evidence="11 12">
    <name type="scientific">Nostocoides australiense Ben110</name>
    <dbReference type="NCBI Taxonomy" id="1193182"/>
    <lineage>
        <taxon>Bacteria</taxon>
        <taxon>Bacillati</taxon>
        <taxon>Actinomycetota</taxon>
        <taxon>Actinomycetes</taxon>
        <taxon>Micrococcales</taxon>
        <taxon>Intrasporangiaceae</taxon>
        <taxon>Nostocoides</taxon>
    </lineage>
</organism>
<accession>W6JZ79</accession>
<dbReference type="InterPro" id="IPR027417">
    <property type="entry name" value="P-loop_NTPase"/>
</dbReference>
<evidence type="ECO:0000256" key="2">
    <source>
        <dbReference type="ARBA" id="ARBA00008420"/>
    </source>
</evidence>
<dbReference type="AlphaFoldDB" id="W6JZ79"/>
<evidence type="ECO:0000256" key="4">
    <source>
        <dbReference type="ARBA" id="ARBA00022679"/>
    </source>
</evidence>
<evidence type="ECO:0000256" key="1">
    <source>
        <dbReference type="ARBA" id="ARBA00004761"/>
    </source>
</evidence>
<dbReference type="Pfam" id="PF13671">
    <property type="entry name" value="AAA_33"/>
    <property type="match status" value="1"/>
</dbReference>
<evidence type="ECO:0000256" key="9">
    <source>
        <dbReference type="ARBA" id="ARBA00048090"/>
    </source>
</evidence>
<dbReference type="PANTHER" id="PTHR43442:SF3">
    <property type="entry name" value="GLUCONOKINASE-RELATED"/>
    <property type="match status" value="1"/>
</dbReference>
<keyword evidence="12" id="KW-1185">Reference proteome</keyword>
<sequence length="179" mass="19561">MEPDVVIVVGVSGTGKTTVATGISTRMGWTFAEGDAFHPQANVDKMRAGVPLTDEDRAPWLRRIGDWISEQVAEGESCVVTCSALKRDYRDVLREGRPQVRFLHLHDDMELIAARMAARKDHFMPPTLLPSQFATLQMLGPDEPGVVVTVRDDVPTVIRNSMTALGLTPPDPAGEEVLA</sequence>
<evidence type="ECO:0000256" key="10">
    <source>
        <dbReference type="RuleBase" id="RU363066"/>
    </source>
</evidence>
<dbReference type="GO" id="GO:0046316">
    <property type="term" value="F:gluconokinase activity"/>
    <property type="evidence" value="ECO:0007669"/>
    <property type="project" value="UniProtKB-EC"/>
</dbReference>
<dbReference type="InterPro" id="IPR006001">
    <property type="entry name" value="Therm_gnt_kin"/>
</dbReference>
<dbReference type="NCBIfam" id="TIGR01313">
    <property type="entry name" value="therm_gnt_kin"/>
    <property type="match status" value="1"/>
</dbReference>
<keyword evidence="7 10" id="KW-0067">ATP-binding</keyword>
<evidence type="ECO:0000313" key="11">
    <source>
        <dbReference type="EMBL" id="CCH73990.1"/>
    </source>
</evidence>
<reference evidence="11 12" key="1">
    <citation type="journal article" date="2013" name="ISME J.">
        <title>A metabolic model for members of the genus Tetrasphaera involved in enhanced biological phosphorus removal.</title>
        <authorList>
            <person name="Kristiansen R."/>
            <person name="Nguyen H.T.T."/>
            <person name="Saunders A.M."/>
            <person name="Nielsen J.L."/>
            <person name="Wimmer R."/>
            <person name="Le V.Q."/>
            <person name="McIlroy S.J."/>
            <person name="Petrovski S."/>
            <person name="Seviour R.J."/>
            <person name="Calteau A."/>
            <person name="Nielsen K.L."/>
            <person name="Nielsen P.H."/>
        </authorList>
    </citation>
    <scope>NUCLEOTIDE SEQUENCE [LARGE SCALE GENOMIC DNA]</scope>
    <source>
        <strain evidence="11 12">Ben110</strain>
    </source>
</reference>
<evidence type="ECO:0000256" key="5">
    <source>
        <dbReference type="ARBA" id="ARBA00022741"/>
    </source>
</evidence>
<name>W6JZ79_9MICO</name>
<dbReference type="FunFam" id="3.40.50.300:FF:000522">
    <property type="entry name" value="Gluconokinase"/>
    <property type="match status" value="1"/>
</dbReference>
<keyword evidence="5 10" id="KW-0547">Nucleotide-binding</keyword>
<dbReference type="GO" id="GO:0019521">
    <property type="term" value="P:D-gluconate metabolic process"/>
    <property type="evidence" value="ECO:0007669"/>
    <property type="project" value="UniProtKB-KW"/>
</dbReference>
<keyword evidence="4 10" id="KW-0808">Transferase</keyword>
<dbReference type="EMBL" id="CAJA01000291">
    <property type="protein sequence ID" value="CCH73990.1"/>
    <property type="molecule type" value="Genomic_DNA"/>
</dbReference>
<dbReference type="GO" id="GO:0005524">
    <property type="term" value="F:ATP binding"/>
    <property type="evidence" value="ECO:0007669"/>
    <property type="project" value="UniProtKB-KW"/>
</dbReference>
<evidence type="ECO:0000256" key="8">
    <source>
        <dbReference type="ARBA" id="ARBA00023064"/>
    </source>
</evidence>
<comment type="caution">
    <text evidence="11">The sequence shown here is derived from an EMBL/GenBank/DDBJ whole genome shotgun (WGS) entry which is preliminary data.</text>
</comment>
<dbReference type="PANTHER" id="PTHR43442">
    <property type="entry name" value="GLUCONOKINASE-RELATED"/>
    <property type="match status" value="1"/>
</dbReference>
<keyword evidence="6 10" id="KW-0418">Kinase</keyword>
<evidence type="ECO:0000313" key="12">
    <source>
        <dbReference type="Proteomes" id="UP000035763"/>
    </source>
</evidence>
<dbReference type="GO" id="GO:0005737">
    <property type="term" value="C:cytoplasm"/>
    <property type="evidence" value="ECO:0007669"/>
    <property type="project" value="TreeGrafter"/>
</dbReference>
<comment type="catalytic activity">
    <reaction evidence="9 10">
        <text>D-gluconate + ATP = 6-phospho-D-gluconate + ADP + H(+)</text>
        <dbReference type="Rhea" id="RHEA:19433"/>
        <dbReference type="ChEBI" id="CHEBI:15378"/>
        <dbReference type="ChEBI" id="CHEBI:18391"/>
        <dbReference type="ChEBI" id="CHEBI:30616"/>
        <dbReference type="ChEBI" id="CHEBI:58759"/>
        <dbReference type="ChEBI" id="CHEBI:456216"/>
        <dbReference type="EC" id="2.7.1.12"/>
    </reaction>
</comment>
<dbReference type="OrthoDB" id="9795716at2"/>
<protein>
    <recommendedName>
        <fullName evidence="3 10">Gluconokinase</fullName>
        <ecNumber evidence="3 10">2.7.1.12</ecNumber>
    </recommendedName>
</protein>
<dbReference type="EC" id="2.7.1.12" evidence="3 10"/>
<dbReference type="Gene3D" id="3.40.50.300">
    <property type="entry name" value="P-loop containing nucleotide triphosphate hydrolases"/>
    <property type="match status" value="1"/>
</dbReference>
<dbReference type="CDD" id="cd02021">
    <property type="entry name" value="GntK"/>
    <property type="match status" value="1"/>
</dbReference>
<evidence type="ECO:0000256" key="6">
    <source>
        <dbReference type="ARBA" id="ARBA00022777"/>
    </source>
</evidence>
<dbReference type="SUPFAM" id="SSF52540">
    <property type="entry name" value="P-loop containing nucleoside triphosphate hydrolases"/>
    <property type="match status" value="1"/>
</dbReference>
<keyword evidence="8" id="KW-0311">Gluconate utilization</keyword>
<comment type="pathway">
    <text evidence="1">Carbohydrate acid metabolism.</text>
</comment>
<evidence type="ECO:0000256" key="3">
    <source>
        <dbReference type="ARBA" id="ARBA00012054"/>
    </source>
</evidence>